<proteinExistence type="predicted"/>
<evidence type="ECO:0000313" key="1">
    <source>
        <dbReference type="EMBL" id="VFQ63577.1"/>
    </source>
</evidence>
<protein>
    <submittedName>
        <fullName evidence="1">Uncharacterized protein</fullName>
    </submittedName>
</protein>
<gene>
    <name evidence="1" type="ORF">CCAM_LOCUS5353</name>
</gene>
<accession>A0A484KK99</accession>
<dbReference type="Proteomes" id="UP000595140">
    <property type="component" value="Unassembled WGS sequence"/>
</dbReference>
<reference evidence="1 2" key="1">
    <citation type="submission" date="2018-04" db="EMBL/GenBank/DDBJ databases">
        <authorList>
            <person name="Vogel A."/>
        </authorList>
    </citation>
    <scope>NUCLEOTIDE SEQUENCE [LARGE SCALE GENOMIC DNA]</scope>
</reference>
<dbReference type="PANTHER" id="PTHR34666">
    <property type="entry name" value="EXPRESSED PROTEIN"/>
    <property type="match status" value="1"/>
</dbReference>
<keyword evidence="2" id="KW-1185">Reference proteome</keyword>
<dbReference type="PANTHER" id="PTHR34666:SF1">
    <property type="entry name" value="OS02G0554800 PROTEIN"/>
    <property type="match status" value="1"/>
</dbReference>
<name>A0A484KK99_9ASTE</name>
<organism evidence="1 2">
    <name type="scientific">Cuscuta campestris</name>
    <dbReference type="NCBI Taxonomy" id="132261"/>
    <lineage>
        <taxon>Eukaryota</taxon>
        <taxon>Viridiplantae</taxon>
        <taxon>Streptophyta</taxon>
        <taxon>Embryophyta</taxon>
        <taxon>Tracheophyta</taxon>
        <taxon>Spermatophyta</taxon>
        <taxon>Magnoliopsida</taxon>
        <taxon>eudicotyledons</taxon>
        <taxon>Gunneridae</taxon>
        <taxon>Pentapetalae</taxon>
        <taxon>asterids</taxon>
        <taxon>lamiids</taxon>
        <taxon>Solanales</taxon>
        <taxon>Convolvulaceae</taxon>
        <taxon>Cuscuteae</taxon>
        <taxon>Cuscuta</taxon>
        <taxon>Cuscuta subgen. Grammica</taxon>
        <taxon>Cuscuta sect. Cleistogrammica</taxon>
    </lineage>
</organism>
<dbReference type="AlphaFoldDB" id="A0A484KK99"/>
<dbReference type="OrthoDB" id="1303253at2759"/>
<sequence>MIAGCRENSSGLRAGGFTDEKMDMLWEDFNDDLRQGNRGIGGLESRRLPDVVPPPDTTVRAFNGGGVNGSHLFSTFLVMKLFKKLLGFKKSAAAFRRHHHASFP</sequence>
<dbReference type="EMBL" id="OOIL02000305">
    <property type="protein sequence ID" value="VFQ63577.1"/>
    <property type="molecule type" value="Genomic_DNA"/>
</dbReference>
<evidence type="ECO:0000313" key="2">
    <source>
        <dbReference type="Proteomes" id="UP000595140"/>
    </source>
</evidence>